<dbReference type="Proteomes" id="UP000783742">
    <property type="component" value="Unassembled WGS sequence"/>
</dbReference>
<dbReference type="PANTHER" id="PTHR33434:SF2">
    <property type="entry name" value="FATTY ACID-BINDING PROTEIN TM_1468"/>
    <property type="match status" value="1"/>
</dbReference>
<dbReference type="PROSITE" id="PS51482">
    <property type="entry name" value="DEGV"/>
    <property type="match status" value="1"/>
</dbReference>
<keyword evidence="3" id="KW-1185">Reference proteome</keyword>
<sequence>MAIKIIAGSTADVIKNIEDNIIRVPLHINFGEDDFLDSVDITKKEFYEKLEAGEFPTTSQPNPYAFLEKYKEIINAGDEAIVITISSKLSGTYNSAKIAAEGLEDKIRVIDSETASIGEGALVEIAQKLIDEGKKLDEIEEIITRERKNLVVIALLDTLEYLLKGGRISKTSAFFGKLLSVKVAVTIKDGELVPLGKARGIKNANNLLVTEIEKNGVDFDKPIVIGYTGNDSSKIEKYLQATENIWKDRANLEYVQIGSVIGTHAGPGALGLAFYKK</sequence>
<evidence type="ECO:0000256" key="1">
    <source>
        <dbReference type="ARBA" id="ARBA00023121"/>
    </source>
</evidence>
<organism evidence="2 3">
    <name type="scientific">Peptoniphilus ovalis</name>
    <dbReference type="NCBI Taxonomy" id="2841503"/>
    <lineage>
        <taxon>Bacteria</taxon>
        <taxon>Bacillati</taxon>
        <taxon>Bacillota</taxon>
        <taxon>Tissierellia</taxon>
        <taxon>Tissierellales</taxon>
        <taxon>Peptoniphilaceae</taxon>
        <taxon>Peptoniphilus</taxon>
    </lineage>
</organism>
<dbReference type="Pfam" id="PF02645">
    <property type="entry name" value="DegV"/>
    <property type="match status" value="1"/>
</dbReference>
<comment type="caution">
    <text evidence="2">The sequence shown here is derived from an EMBL/GenBank/DDBJ whole genome shotgun (WGS) entry which is preliminary data.</text>
</comment>
<reference evidence="2 3" key="1">
    <citation type="submission" date="2021-06" db="EMBL/GenBank/DDBJ databases">
        <authorList>
            <person name="Sun Q."/>
            <person name="Li D."/>
        </authorList>
    </citation>
    <scope>NUCLEOTIDE SEQUENCE [LARGE SCALE GENOMIC DNA]</scope>
    <source>
        <strain evidence="2 3">MSJ-1</strain>
    </source>
</reference>
<evidence type="ECO:0000313" key="2">
    <source>
        <dbReference type="EMBL" id="MBU5668530.1"/>
    </source>
</evidence>
<dbReference type="PANTHER" id="PTHR33434">
    <property type="entry name" value="DEGV DOMAIN-CONTAINING PROTEIN DR_1986-RELATED"/>
    <property type="match status" value="1"/>
</dbReference>
<dbReference type="RefSeq" id="WP_216548314.1">
    <property type="nucleotide sequence ID" value="NZ_JAHLQO010000001.1"/>
</dbReference>
<evidence type="ECO:0000313" key="3">
    <source>
        <dbReference type="Proteomes" id="UP000783742"/>
    </source>
</evidence>
<dbReference type="InterPro" id="IPR003797">
    <property type="entry name" value="DegV"/>
</dbReference>
<accession>A0ABS6FED3</accession>
<keyword evidence="1" id="KW-0446">Lipid-binding</keyword>
<gene>
    <name evidence="2" type="ORF">KQI68_01615</name>
</gene>
<name>A0ABS6FED3_9FIRM</name>
<dbReference type="NCBIfam" id="TIGR00762">
    <property type="entry name" value="DegV"/>
    <property type="match status" value="1"/>
</dbReference>
<dbReference type="InterPro" id="IPR050270">
    <property type="entry name" value="DegV_domain_contain"/>
</dbReference>
<dbReference type="EMBL" id="JAHLQO010000001">
    <property type="protein sequence ID" value="MBU5668530.1"/>
    <property type="molecule type" value="Genomic_DNA"/>
</dbReference>
<protein>
    <submittedName>
        <fullName evidence="2">DegV family protein</fullName>
    </submittedName>
</protein>
<proteinExistence type="predicted"/>